<dbReference type="Gene3D" id="4.10.400.10">
    <property type="entry name" value="Low-density Lipoprotein Receptor"/>
    <property type="match status" value="1"/>
</dbReference>
<evidence type="ECO:0000256" key="10">
    <source>
        <dbReference type="SAM" id="Phobius"/>
    </source>
</evidence>
<keyword evidence="6" id="KW-1015">Disulfide bond</keyword>
<evidence type="ECO:0000256" key="3">
    <source>
        <dbReference type="ARBA" id="ARBA00022729"/>
    </source>
</evidence>
<dbReference type="Pfam" id="PF00057">
    <property type="entry name" value="Ldl_recept_a"/>
    <property type="match status" value="1"/>
</dbReference>
<dbReference type="SMART" id="SM00765">
    <property type="entry name" value="MANEC"/>
    <property type="match status" value="1"/>
</dbReference>
<dbReference type="PROSITE" id="PS50986">
    <property type="entry name" value="MANSC"/>
    <property type="match status" value="1"/>
</dbReference>
<dbReference type="SMART" id="SM00192">
    <property type="entry name" value="LDLa"/>
    <property type="match status" value="1"/>
</dbReference>
<keyword evidence="2 10" id="KW-0812">Transmembrane</keyword>
<feature type="compositionally biased region" description="Basic and acidic residues" evidence="9">
    <location>
        <begin position="525"/>
        <end position="553"/>
    </location>
</feature>
<proteinExistence type="predicted"/>
<dbReference type="InterPro" id="IPR002172">
    <property type="entry name" value="LDrepeatLR_classA_rpt"/>
</dbReference>
<feature type="compositionally biased region" description="Polar residues" evidence="9">
    <location>
        <begin position="456"/>
        <end position="468"/>
    </location>
</feature>
<keyword evidence="4 10" id="KW-1133">Transmembrane helix</keyword>
<sequence length="651" mass="73603">MCGDWGPEMILRVLAAVLLAIGSAADERLQVCIDGFVVHKDKIIRTQDSRNMGAKYLTVVDVEARIDCMKWCCETEHCDVFIFEEKKPGSCYLFHCGPPQDFKCKFTSHLNYSSAVLTNYNLQNTAALEEQIRRTEQEHELQSLRKVESPSKEYSYYTEPPTITSTTIAYVPLTLSTQSATVKSQACSHNQFECRSSDDCIAIYNVCDGIPQCTDGSDEATDLGCPVDKTTIAPPLSSLSPIAVSPKPYVLLPQEVFRYQQMIQKQQQQQQQTHIEKSYRNSVIIYSMIYPERHSHEGAKGWAINNPNLHQIGVSQEMAYNGRGYNPQQQMQIQQSPDESFGGSGYVGLDQQLPFNYKTSGYQWSNYQSPIFEQNVNKVNDEAAYDMIRAQNVLPPNYEQERPSRIFNHKGPSMHFDDVEAVNGIYGQDSSNRGYLPYYPIANHHENSWQDGNSAQLVRTSAPSSMTRQQEEQPDDEAKKQSIASTSASPCDPVTKQEDVAKTQNNSERKLDNKESNGTNQSMITKEKDKSNNKQQETHENKLSLESDAKTNNHKAHELELRTLAETQHQEHKLEYPAVMEHIRHHSAELDHLEMSRPKGAVISLALGLTVTAVMAVLIACRLRVVKRRGRGRGHDNYSHDADYLVNGMYL</sequence>
<organism evidence="13 14">
    <name type="scientific">Ceratosolen solmsi marchali</name>
    <dbReference type="NCBI Taxonomy" id="326594"/>
    <lineage>
        <taxon>Eukaryota</taxon>
        <taxon>Metazoa</taxon>
        <taxon>Ecdysozoa</taxon>
        <taxon>Arthropoda</taxon>
        <taxon>Hexapoda</taxon>
        <taxon>Insecta</taxon>
        <taxon>Pterygota</taxon>
        <taxon>Neoptera</taxon>
        <taxon>Endopterygota</taxon>
        <taxon>Hymenoptera</taxon>
        <taxon>Apocrita</taxon>
        <taxon>Proctotrupomorpha</taxon>
        <taxon>Chalcidoidea</taxon>
        <taxon>Agaonidae</taxon>
        <taxon>Agaoninae</taxon>
        <taxon>Ceratosolen</taxon>
    </lineage>
</organism>
<evidence type="ECO:0000256" key="1">
    <source>
        <dbReference type="ARBA" id="ARBA00004479"/>
    </source>
</evidence>
<dbReference type="GO" id="GO:0016020">
    <property type="term" value="C:membrane"/>
    <property type="evidence" value="ECO:0007669"/>
    <property type="project" value="UniProtKB-SubCell"/>
</dbReference>
<dbReference type="GeneID" id="105360450"/>
<dbReference type="InterPro" id="IPR011106">
    <property type="entry name" value="MANSC_N"/>
</dbReference>
<feature type="transmembrane region" description="Helical" evidence="10">
    <location>
        <begin position="601"/>
        <end position="623"/>
    </location>
</feature>
<keyword evidence="5 10" id="KW-0472">Membrane</keyword>
<dbReference type="PANTHER" id="PTHR46876:SF1">
    <property type="entry name" value="LOW-DENSITY LIPOPROTEIN RECEPTOR-RELATED PROTEIN 11"/>
    <property type="match status" value="1"/>
</dbReference>
<feature type="signal peptide" evidence="11">
    <location>
        <begin position="1"/>
        <end position="25"/>
    </location>
</feature>
<dbReference type="SUPFAM" id="SSF57424">
    <property type="entry name" value="LDL receptor-like module"/>
    <property type="match status" value="1"/>
</dbReference>
<comment type="subcellular location">
    <subcellularLocation>
        <location evidence="1">Membrane</location>
        <topology evidence="1">Single-pass type I membrane protein</topology>
    </subcellularLocation>
</comment>
<evidence type="ECO:0000256" key="2">
    <source>
        <dbReference type="ARBA" id="ARBA00022692"/>
    </source>
</evidence>
<evidence type="ECO:0000256" key="9">
    <source>
        <dbReference type="SAM" id="MobiDB-lite"/>
    </source>
</evidence>
<dbReference type="AlphaFoldDB" id="A0AAJ6VMA6"/>
<dbReference type="InterPro" id="IPR013980">
    <property type="entry name" value="MANSC_dom"/>
</dbReference>
<reference evidence="14" key="1">
    <citation type="submission" date="2025-08" db="UniProtKB">
        <authorList>
            <consortium name="RefSeq"/>
        </authorList>
    </citation>
    <scope>IDENTIFICATION</scope>
</reference>
<keyword evidence="7" id="KW-0325">Glycoprotein</keyword>
<dbReference type="Proteomes" id="UP000695007">
    <property type="component" value="Unplaced"/>
</dbReference>
<evidence type="ECO:0000256" key="7">
    <source>
        <dbReference type="ARBA" id="ARBA00023180"/>
    </source>
</evidence>
<feature type="region of interest" description="Disordered" evidence="9">
    <location>
        <begin position="456"/>
        <end position="553"/>
    </location>
</feature>
<dbReference type="PROSITE" id="PS50068">
    <property type="entry name" value="LDLRA_2"/>
    <property type="match status" value="1"/>
</dbReference>
<dbReference type="KEGG" id="csol:105360450"/>
<accession>A0AAJ6VMA6</accession>
<dbReference type="PANTHER" id="PTHR46876">
    <property type="entry name" value="LOW-DENSITY LIPOPROTEIN RECEPTOR-RELATED PROTEIN 11"/>
    <property type="match status" value="1"/>
</dbReference>
<name>A0AAJ6VMA6_9HYME</name>
<evidence type="ECO:0000256" key="4">
    <source>
        <dbReference type="ARBA" id="ARBA00022989"/>
    </source>
</evidence>
<feature type="domain" description="MANSC" evidence="12">
    <location>
        <begin position="38"/>
        <end position="115"/>
    </location>
</feature>
<keyword evidence="3 11" id="KW-0732">Signal</keyword>
<comment type="caution">
    <text evidence="8">Lacks conserved residue(s) required for the propagation of feature annotation.</text>
</comment>
<evidence type="ECO:0000256" key="6">
    <source>
        <dbReference type="ARBA" id="ARBA00023157"/>
    </source>
</evidence>
<protein>
    <submittedName>
        <fullName evidence="14">Uncharacterized protein LOC105360450</fullName>
    </submittedName>
</protein>
<evidence type="ECO:0000313" key="13">
    <source>
        <dbReference type="Proteomes" id="UP000695007"/>
    </source>
</evidence>
<dbReference type="InterPro" id="IPR023415">
    <property type="entry name" value="LDLR_class-A_CS"/>
</dbReference>
<evidence type="ECO:0000256" key="5">
    <source>
        <dbReference type="ARBA" id="ARBA00023136"/>
    </source>
</evidence>
<evidence type="ECO:0000256" key="8">
    <source>
        <dbReference type="PROSITE-ProRule" id="PRU00124"/>
    </source>
</evidence>
<keyword evidence="13" id="KW-1185">Reference proteome</keyword>
<evidence type="ECO:0000313" key="14">
    <source>
        <dbReference type="RefSeq" id="XP_011495647.1"/>
    </source>
</evidence>
<evidence type="ECO:0000259" key="12">
    <source>
        <dbReference type="PROSITE" id="PS50986"/>
    </source>
</evidence>
<dbReference type="Pfam" id="PF07502">
    <property type="entry name" value="MANEC"/>
    <property type="match status" value="1"/>
</dbReference>
<dbReference type="PROSITE" id="PS01209">
    <property type="entry name" value="LDLRA_1"/>
    <property type="match status" value="1"/>
</dbReference>
<dbReference type="CDD" id="cd00112">
    <property type="entry name" value="LDLa"/>
    <property type="match status" value="1"/>
</dbReference>
<dbReference type="RefSeq" id="XP_011495647.1">
    <property type="nucleotide sequence ID" value="XM_011497345.1"/>
</dbReference>
<feature type="chain" id="PRO_5042505238" evidence="11">
    <location>
        <begin position="26"/>
        <end position="651"/>
    </location>
</feature>
<evidence type="ECO:0000256" key="11">
    <source>
        <dbReference type="SAM" id="SignalP"/>
    </source>
</evidence>
<dbReference type="InterPro" id="IPR036055">
    <property type="entry name" value="LDL_receptor-like_sf"/>
</dbReference>
<gene>
    <name evidence="14" type="primary">LOC105360450</name>
</gene>
<feature type="compositionally biased region" description="Basic and acidic residues" evidence="9">
    <location>
        <begin position="495"/>
        <end position="515"/>
    </location>
</feature>